<reference evidence="2" key="2">
    <citation type="submission" date="2021-04" db="EMBL/GenBank/DDBJ databases">
        <authorList>
            <person name="Podell S."/>
        </authorList>
    </citation>
    <scope>NUCLEOTIDE SEQUENCE</scope>
    <source>
        <strain evidence="2">Hildebrandi</strain>
    </source>
</reference>
<feature type="region of interest" description="Disordered" evidence="1">
    <location>
        <begin position="38"/>
        <end position="97"/>
    </location>
</feature>
<comment type="caution">
    <text evidence="2">The sequence shown here is derived from an EMBL/GenBank/DDBJ whole genome shotgun (WGS) entry which is preliminary data.</text>
</comment>
<dbReference type="Proteomes" id="UP000693970">
    <property type="component" value="Unassembled WGS sequence"/>
</dbReference>
<sequence length="345" mass="38469">MIPGALAVNMTTRNPQSTYHAAATTTIDRERMGEIQTHGVSAGREGAKHGPSTIAPTFPQQNESTMGEDANFSPGAEERPQRPCQARVEEESKDEDGNSIVRLVEPGTERVDDHTNETGDIEASVTRVEEMRSYYQALQAHLVGSRNNDPEEECRKVKEQAELAAREKFLAEATEAQIVDDDAQKRLTNRLEMYYCPHHIGGHSGGGLIYHNHLLAEAQNRDKYNLFKSIWSIEHYKSGEIRKQNGDFYAYCQVKFNGGNGQWYKLIGQNGSRQASICDSNQGRTYYDIEILVFSGDCQNLECIGGSDQLCGDHASVGWLAIEGMEYYLLARGNRESTVGDYGIF</sequence>
<dbReference type="AlphaFoldDB" id="A0A9K3PCM0"/>
<feature type="compositionally biased region" description="Polar residues" evidence="1">
    <location>
        <begin position="54"/>
        <end position="65"/>
    </location>
</feature>
<dbReference type="EMBL" id="JAGRRH010000025">
    <property type="protein sequence ID" value="KAG7341786.1"/>
    <property type="molecule type" value="Genomic_DNA"/>
</dbReference>
<accession>A0A9K3PCM0</accession>
<gene>
    <name evidence="2" type="ORF">IV203_006878</name>
</gene>
<keyword evidence="3" id="KW-1185">Reference proteome</keyword>
<evidence type="ECO:0000313" key="2">
    <source>
        <dbReference type="EMBL" id="KAG7341786.1"/>
    </source>
</evidence>
<reference evidence="2" key="1">
    <citation type="journal article" date="2021" name="Sci. Rep.">
        <title>Diploid genomic architecture of Nitzschia inconspicua, an elite biomass production diatom.</title>
        <authorList>
            <person name="Oliver A."/>
            <person name="Podell S."/>
            <person name="Pinowska A."/>
            <person name="Traller J.C."/>
            <person name="Smith S.R."/>
            <person name="McClure R."/>
            <person name="Beliaev A."/>
            <person name="Bohutskyi P."/>
            <person name="Hill E.A."/>
            <person name="Rabines A."/>
            <person name="Zheng H."/>
            <person name="Allen L.Z."/>
            <person name="Kuo A."/>
            <person name="Grigoriev I.V."/>
            <person name="Allen A.E."/>
            <person name="Hazlebeck D."/>
            <person name="Allen E.E."/>
        </authorList>
    </citation>
    <scope>NUCLEOTIDE SEQUENCE</scope>
    <source>
        <strain evidence="2">Hildebrandi</strain>
    </source>
</reference>
<name>A0A9K3PCM0_9STRA</name>
<organism evidence="2 3">
    <name type="scientific">Nitzschia inconspicua</name>
    <dbReference type="NCBI Taxonomy" id="303405"/>
    <lineage>
        <taxon>Eukaryota</taxon>
        <taxon>Sar</taxon>
        <taxon>Stramenopiles</taxon>
        <taxon>Ochrophyta</taxon>
        <taxon>Bacillariophyta</taxon>
        <taxon>Bacillariophyceae</taxon>
        <taxon>Bacillariophycidae</taxon>
        <taxon>Bacillariales</taxon>
        <taxon>Bacillariaceae</taxon>
        <taxon>Nitzschia</taxon>
    </lineage>
</organism>
<evidence type="ECO:0000313" key="3">
    <source>
        <dbReference type="Proteomes" id="UP000693970"/>
    </source>
</evidence>
<evidence type="ECO:0000256" key="1">
    <source>
        <dbReference type="SAM" id="MobiDB-lite"/>
    </source>
</evidence>
<protein>
    <submittedName>
        <fullName evidence="2">Uncharacterized protein</fullName>
    </submittedName>
</protein>
<proteinExistence type="predicted"/>
<dbReference type="OrthoDB" id="300641at2759"/>